<reference evidence="2 3" key="1">
    <citation type="submission" date="2017-01" db="EMBL/GenBank/DDBJ databases">
        <title>A new Hymenobacter.</title>
        <authorList>
            <person name="Liang Y."/>
            <person name="Feng F."/>
        </authorList>
    </citation>
    <scope>NUCLEOTIDE SEQUENCE [LARGE SCALE GENOMIC DNA]</scope>
    <source>
        <strain evidence="2">MIMBbqt21</strain>
    </source>
</reference>
<dbReference type="EMBL" id="MTSE01000005">
    <property type="protein sequence ID" value="OUJ73855.1"/>
    <property type="molecule type" value="Genomic_DNA"/>
</dbReference>
<keyword evidence="3" id="KW-1185">Reference proteome</keyword>
<evidence type="ECO:0000313" key="3">
    <source>
        <dbReference type="Proteomes" id="UP000194873"/>
    </source>
</evidence>
<dbReference type="Pfam" id="PF10077">
    <property type="entry name" value="DUF2314"/>
    <property type="match status" value="1"/>
</dbReference>
<gene>
    <name evidence="2" type="ORF">BXP70_12850</name>
</gene>
<accession>A0A243WDX2</accession>
<evidence type="ECO:0000259" key="1">
    <source>
        <dbReference type="Pfam" id="PF10077"/>
    </source>
</evidence>
<proteinExistence type="predicted"/>
<dbReference type="InterPro" id="IPR018756">
    <property type="entry name" value="DUF2314"/>
</dbReference>
<dbReference type="Proteomes" id="UP000194873">
    <property type="component" value="Unassembled WGS sequence"/>
</dbReference>
<name>A0A243WDX2_9BACT</name>
<sequence length="134" mass="15344">MYSIESNDPEMTLAIKRGKASFSQFLSAMQQQDSANSNFAVKVHYDDGEQVEHIWLSNLTVENSQLYGVVDNVPEFTKQVKEGQKVKVDTSLVTDWNYTRGKKLIGGYTIKLLRERMTPAERTEFDESTGWEIE</sequence>
<evidence type="ECO:0000313" key="2">
    <source>
        <dbReference type="EMBL" id="OUJ73855.1"/>
    </source>
</evidence>
<feature type="domain" description="DUF2314" evidence="1">
    <location>
        <begin position="8"/>
        <end position="131"/>
    </location>
</feature>
<comment type="caution">
    <text evidence="2">The sequence shown here is derived from an EMBL/GenBank/DDBJ whole genome shotgun (WGS) entry which is preliminary data.</text>
</comment>
<dbReference type="AlphaFoldDB" id="A0A243WDX2"/>
<organism evidence="2 3">
    <name type="scientific">Hymenobacter crusticola</name>
    <dbReference type="NCBI Taxonomy" id="1770526"/>
    <lineage>
        <taxon>Bacteria</taxon>
        <taxon>Pseudomonadati</taxon>
        <taxon>Bacteroidota</taxon>
        <taxon>Cytophagia</taxon>
        <taxon>Cytophagales</taxon>
        <taxon>Hymenobacteraceae</taxon>
        <taxon>Hymenobacter</taxon>
    </lineage>
</organism>
<protein>
    <recommendedName>
        <fullName evidence="1">DUF2314 domain-containing protein</fullName>
    </recommendedName>
</protein>